<comment type="caution">
    <text evidence="6">The sequence shown here is derived from an EMBL/GenBank/DDBJ whole genome shotgun (WGS) entry which is preliminary data.</text>
</comment>
<accession>A0AAW7ZBB3</accession>
<keyword evidence="1" id="KW-0547">Nucleotide-binding</keyword>
<keyword evidence="4" id="KW-0067">ATP-binding</keyword>
<organism evidence="6 7">
    <name type="scientific">Desulforamulus aquiferis</name>
    <dbReference type="NCBI Taxonomy" id="1397668"/>
    <lineage>
        <taxon>Bacteria</taxon>
        <taxon>Bacillati</taxon>
        <taxon>Bacillota</taxon>
        <taxon>Clostridia</taxon>
        <taxon>Eubacteriales</taxon>
        <taxon>Peptococcaceae</taxon>
        <taxon>Desulforamulus</taxon>
    </lineage>
</organism>
<gene>
    <name evidence="6" type="ORF">P6N53_07195</name>
</gene>
<dbReference type="PROSITE" id="PS51194">
    <property type="entry name" value="HELICASE_CTER"/>
    <property type="match status" value="1"/>
</dbReference>
<dbReference type="PANTHER" id="PTHR47961">
    <property type="entry name" value="DNA POLYMERASE THETA, PUTATIVE (AFU_ORTHOLOGUE AFUA_1G05260)-RELATED"/>
    <property type="match status" value="1"/>
</dbReference>
<dbReference type="PANTHER" id="PTHR47961:SF6">
    <property type="entry name" value="DNA-DIRECTED DNA POLYMERASE"/>
    <property type="match status" value="1"/>
</dbReference>
<reference evidence="6" key="2">
    <citation type="submission" date="2023-03" db="EMBL/GenBank/DDBJ databases">
        <authorList>
            <person name="Zhang Z."/>
        </authorList>
    </citation>
    <scope>NUCLEOTIDE SEQUENCE</scope>
    <source>
        <strain evidence="6">DSA</strain>
    </source>
</reference>
<dbReference type="SMART" id="SM00490">
    <property type="entry name" value="HELICc"/>
    <property type="match status" value="1"/>
</dbReference>
<dbReference type="InterPro" id="IPR050474">
    <property type="entry name" value="Hel308_SKI2-like"/>
</dbReference>
<evidence type="ECO:0000259" key="5">
    <source>
        <dbReference type="PROSITE" id="PS51194"/>
    </source>
</evidence>
<dbReference type="InterPro" id="IPR001650">
    <property type="entry name" value="Helicase_C-like"/>
</dbReference>
<proteinExistence type="predicted"/>
<sequence length="770" mass="89527">MLSEIIKGYKIVNQLTNILSKMHNNGPINVSDLEKLAYIKKYHNDVFMKYETKLLYIMGLFYKVKQPNSILEEVYSLFADSIEEETGNRFTPVQADAYKHIYEKKFFSFSAPTSAGKSFLFRLLINKTFGDIVIVVPSRALIAEYMHAVLQLVDKTVLVLQFVDNINTGKTFRRIFIITPERGMELFSHINEFNIELFLLDEAQISEEKVRGMKFDSFVRRIDRAAPQAKKVFAHPFINNPGAQLKKHRFDNDSVAIRYDQNSVGKIFLSFNNNVFNYFSPYDKPREQLITNDIAEEILENYGTLLIYISKRKIYDGSYINEFHKYIELCPRLNDPRATKLIEKLREFIGASANSLEKQSVMINLMERGIVIHHGSMPLKARLIIEEFVKANYARICFATSTLTQGINMPFDAVWIDNFRNMDTLTLKNLVGRAGRSTSAQNVFEYGYVIVRSQNVNTFCKRLNQVYNLTETSLLDEEVELLPDDLVDIVDAIKYNNFNDEFKLPEIQLSRLNTNEIHEDIQYILDNLLVSGKPLTASEYYKLSDIKRKRLKQSFKNIYIKHLRREDLTLAETSILSTSIPIMLWHIQGKSFREIVSLRYAFLSEKDKQREVFSKFKQKRISSEQVKEELAKIKVRYTPIATTLPNIDASKASLFKMGTPISKIDYDVLVYDTYDYLDKVISLSLADPLCAAFKLYHDKHNDGRALIMSNYIRYGTNNEIEIWLLRYGFAFEDIDWVIVHVNDIDEVGISFKNTIYSLSEEKFKVIERYI</sequence>
<dbReference type="InterPro" id="IPR014001">
    <property type="entry name" value="Helicase_ATP-bd"/>
</dbReference>
<evidence type="ECO:0000313" key="7">
    <source>
        <dbReference type="Proteomes" id="UP001172911"/>
    </source>
</evidence>
<dbReference type="GO" id="GO:0005524">
    <property type="term" value="F:ATP binding"/>
    <property type="evidence" value="ECO:0007669"/>
    <property type="project" value="UniProtKB-KW"/>
</dbReference>
<protein>
    <submittedName>
        <fullName evidence="6">DEAD/DEAH box helicase</fullName>
    </submittedName>
</protein>
<name>A0AAW7ZBB3_9FIRM</name>
<dbReference type="RefSeq" id="WP_304542111.1">
    <property type="nucleotide sequence ID" value="NZ_JARPTC010000009.1"/>
</dbReference>
<dbReference type="GO" id="GO:0003676">
    <property type="term" value="F:nucleic acid binding"/>
    <property type="evidence" value="ECO:0007669"/>
    <property type="project" value="InterPro"/>
</dbReference>
<dbReference type="AlphaFoldDB" id="A0AAW7ZBB3"/>
<dbReference type="GO" id="GO:0016787">
    <property type="term" value="F:hydrolase activity"/>
    <property type="evidence" value="ECO:0007669"/>
    <property type="project" value="UniProtKB-KW"/>
</dbReference>
<dbReference type="SUPFAM" id="SSF52540">
    <property type="entry name" value="P-loop containing nucleoside triphosphate hydrolases"/>
    <property type="match status" value="1"/>
</dbReference>
<keyword evidence="2" id="KW-0378">Hydrolase</keyword>
<dbReference type="Proteomes" id="UP001172911">
    <property type="component" value="Unassembled WGS sequence"/>
</dbReference>
<dbReference type="Gene3D" id="3.40.50.300">
    <property type="entry name" value="P-loop containing nucleotide triphosphate hydrolases"/>
    <property type="match status" value="2"/>
</dbReference>
<keyword evidence="7" id="KW-1185">Reference proteome</keyword>
<dbReference type="EMBL" id="JARPTC010000009">
    <property type="protein sequence ID" value="MDO7786998.1"/>
    <property type="molecule type" value="Genomic_DNA"/>
</dbReference>
<dbReference type="GO" id="GO:0004386">
    <property type="term" value="F:helicase activity"/>
    <property type="evidence" value="ECO:0007669"/>
    <property type="project" value="UniProtKB-KW"/>
</dbReference>
<reference evidence="6" key="1">
    <citation type="journal article" date="2023" name="J. Hazard. Mater.">
        <title>Anaerobic biodegradation of pyrene and benzo[a]pyrene by a new sulfate-reducing Desulforamulus aquiferis strain DSA.</title>
        <authorList>
            <person name="Zhang Z."/>
            <person name="Sun J."/>
            <person name="Gong X."/>
            <person name="Wang C."/>
            <person name="Wang H."/>
        </authorList>
    </citation>
    <scope>NUCLEOTIDE SEQUENCE</scope>
    <source>
        <strain evidence="6">DSA</strain>
    </source>
</reference>
<evidence type="ECO:0000256" key="1">
    <source>
        <dbReference type="ARBA" id="ARBA00022741"/>
    </source>
</evidence>
<dbReference type="SMART" id="SM00487">
    <property type="entry name" value="DEXDc"/>
    <property type="match status" value="1"/>
</dbReference>
<feature type="domain" description="Helicase C-terminal" evidence="5">
    <location>
        <begin position="337"/>
        <end position="487"/>
    </location>
</feature>
<evidence type="ECO:0000256" key="4">
    <source>
        <dbReference type="ARBA" id="ARBA00022840"/>
    </source>
</evidence>
<evidence type="ECO:0000256" key="2">
    <source>
        <dbReference type="ARBA" id="ARBA00022801"/>
    </source>
</evidence>
<keyword evidence="3 6" id="KW-0347">Helicase</keyword>
<dbReference type="Pfam" id="PF00270">
    <property type="entry name" value="DEAD"/>
    <property type="match status" value="1"/>
</dbReference>
<dbReference type="InterPro" id="IPR027417">
    <property type="entry name" value="P-loop_NTPase"/>
</dbReference>
<evidence type="ECO:0000313" key="6">
    <source>
        <dbReference type="EMBL" id="MDO7786998.1"/>
    </source>
</evidence>
<dbReference type="InterPro" id="IPR011545">
    <property type="entry name" value="DEAD/DEAH_box_helicase_dom"/>
</dbReference>
<evidence type="ECO:0000256" key="3">
    <source>
        <dbReference type="ARBA" id="ARBA00022806"/>
    </source>
</evidence>